<organism evidence="2">
    <name type="scientific">Coccidioides posadasii (strain RMSCC 757 / Silveira)</name>
    <name type="common">Valley fever fungus</name>
    <dbReference type="NCBI Taxonomy" id="443226"/>
    <lineage>
        <taxon>Eukaryota</taxon>
        <taxon>Fungi</taxon>
        <taxon>Dikarya</taxon>
        <taxon>Ascomycota</taxon>
        <taxon>Pezizomycotina</taxon>
        <taxon>Eurotiomycetes</taxon>
        <taxon>Eurotiomycetidae</taxon>
        <taxon>Onygenales</taxon>
        <taxon>Onygenaceae</taxon>
        <taxon>Coccidioides</taxon>
    </lineage>
</organism>
<dbReference type="AlphaFoldDB" id="E9DDN2"/>
<evidence type="ECO:0000313" key="2">
    <source>
        <dbReference type="Proteomes" id="UP000002497"/>
    </source>
</evidence>
<gene>
    <name evidence="1" type="ORF">CPSG_07675</name>
</gene>
<evidence type="ECO:0000313" key="1">
    <source>
        <dbReference type="EMBL" id="EFW15236.1"/>
    </source>
</evidence>
<keyword evidence="2" id="KW-1185">Reference proteome</keyword>
<reference evidence="2" key="1">
    <citation type="journal article" date="2010" name="Genome Res.">
        <title>Population genomic sequencing of Coccidioides fungi reveals recent hybridization and transposon control.</title>
        <authorList>
            <person name="Neafsey D.E."/>
            <person name="Barker B.M."/>
            <person name="Sharpton T.J."/>
            <person name="Stajich J.E."/>
            <person name="Park D.J."/>
            <person name="Whiston E."/>
            <person name="Hung C.-Y."/>
            <person name="McMahan C."/>
            <person name="White J."/>
            <person name="Sykes S."/>
            <person name="Heiman D."/>
            <person name="Young S."/>
            <person name="Zeng Q."/>
            <person name="Abouelleil A."/>
            <person name="Aftuck L."/>
            <person name="Bessette D."/>
            <person name="Brown A."/>
            <person name="FitzGerald M."/>
            <person name="Lui A."/>
            <person name="Macdonald J.P."/>
            <person name="Priest M."/>
            <person name="Orbach M.J."/>
            <person name="Galgiani J.N."/>
            <person name="Kirkland T.N."/>
            <person name="Cole G.T."/>
            <person name="Birren B.W."/>
            <person name="Henn M.R."/>
            <person name="Taylor J.W."/>
            <person name="Rounsley S.D."/>
        </authorList>
    </citation>
    <scope>NUCLEOTIDE SEQUENCE [LARGE SCALE GENOMIC DNA]</scope>
    <source>
        <strain evidence="2">RMSCC 757 / Silveira</strain>
    </source>
</reference>
<protein>
    <submittedName>
        <fullName evidence="1">Predicted protein</fullName>
    </submittedName>
</protein>
<dbReference type="HOGENOM" id="CLU_1539883_0_0_1"/>
<name>E9DDN2_COCPS</name>
<dbReference type="Proteomes" id="UP000002497">
    <property type="component" value="Unassembled WGS sequence"/>
</dbReference>
<proteinExistence type="predicted"/>
<accession>E9DDN2</accession>
<dbReference type="VEuPathDB" id="FungiDB:CPSG_07675"/>
<reference evidence="2" key="2">
    <citation type="submission" date="2010-03" db="EMBL/GenBank/DDBJ databases">
        <title>The genome sequence of Coccidioides posadasii strain Silveira.</title>
        <authorList>
            <consortium name="The Broad Institute Genome Sequencing Center for Infectious Disease"/>
            <person name="Neafsey D."/>
            <person name="Orbach M."/>
            <person name="Henn M.R."/>
            <person name="Cole G.T."/>
            <person name="Galgiani J."/>
            <person name="Gardner M.J."/>
            <person name="Kirkland T.N."/>
            <person name="Taylor J.W."/>
            <person name="Young S.K."/>
            <person name="Zeng Q."/>
            <person name="Koehrsen M."/>
            <person name="Alvarado L."/>
            <person name="Berlin A."/>
            <person name="Borenstein D."/>
            <person name="Chapman S.B."/>
            <person name="Chen Z."/>
            <person name="Engels R."/>
            <person name="Freedman E."/>
            <person name="Gellesch M."/>
            <person name="Goldberg J."/>
            <person name="Griggs A."/>
            <person name="Gujja S."/>
            <person name="Heilman E."/>
            <person name="Heiman D."/>
            <person name="Howarth C."/>
            <person name="Jen D."/>
            <person name="Larson L."/>
            <person name="Mehta T."/>
            <person name="Neiman D."/>
            <person name="Park D."/>
            <person name="Pearson M."/>
            <person name="Richards J."/>
            <person name="Roberts A."/>
            <person name="Saif S."/>
            <person name="Shea T."/>
            <person name="Shenoy N."/>
            <person name="Sisk P."/>
            <person name="Stolte C."/>
            <person name="Sykes S."/>
            <person name="Walk T."/>
            <person name="White J."/>
            <person name="Yandava C."/>
            <person name="Haas B."/>
            <person name="Nusbaum C."/>
            <person name="Birren B."/>
        </authorList>
    </citation>
    <scope>NUCLEOTIDE SEQUENCE [LARGE SCALE GENOMIC DNA]</scope>
    <source>
        <strain evidence="2">RMSCC 757 / Silveira</strain>
    </source>
</reference>
<sequence length="174" mass="18532">MSMEWIVEVALPSELDAESVQEVVSVAVAEELNGERIGLESAPMLDVVAVEYIKGVVPRAPLDAIAVDNAEEAVSNAILELLSVRAADVISLMELDMEVVSDEVDGSSEVVPIAVVDEAEELVTMVLDVLFISLRDMTKIDVLDSEDAVIPDNVEIVTEVGVGVTDEAVDIGQI</sequence>
<dbReference type="EMBL" id="GL636501">
    <property type="protein sequence ID" value="EFW15236.1"/>
    <property type="molecule type" value="Genomic_DNA"/>
</dbReference>